<comment type="caution">
    <text evidence="8">The sequence shown here is derived from an EMBL/GenBank/DDBJ whole genome shotgun (WGS) entry which is preliminary data.</text>
</comment>
<dbReference type="Pfam" id="PF14824">
    <property type="entry name" value="Sirohm_synth_M"/>
    <property type="match status" value="1"/>
</dbReference>
<dbReference type="InterPro" id="IPR036291">
    <property type="entry name" value="NAD(P)-bd_dom_sf"/>
</dbReference>
<dbReference type="GO" id="GO:0004325">
    <property type="term" value="F:ferrochelatase activity"/>
    <property type="evidence" value="ECO:0007669"/>
    <property type="project" value="InterPro"/>
</dbReference>
<dbReference type="Pfam" id="PF13241">
    <property type="entry name" value="NAD_binding_7"/>
    <property type="match status" value="1"/>
</dbReference>
<keyword evidence="3" id="KW-0560">Oxidoreductase</keyword>
<evidence type="ECO:0000259" key="7">
    <source>
        <dbReference type="Pfam" id="PF14824"/>
    </source>
</evidence>
<name>A0AAE4BV18_9BACT</name>
<dbReference type="InterPro" id="IPR006367">
    <property type="entry name" value="Sirohaem_synthase_N"/>
</dbReference>
<proteinExistence type="predicted"/>
<organism evidence="8 9">
    <name type="scientific">Aureibacter tunicatorum</name>
    <dbReference type="NCBI Taxonomy" id="866807"/>
    <lineage>
        <taxon>Bacteria</taxon>
        <taxon>Pseudomonadati</taxon>
        <taxon>Bacteroidota</taxon>
        <taxon>Cytophagia</taxon>
        <taxon>Cytophagales</taxon>
        <taxon>Persicobacteraceae</taxon>
        <taxon>Aureibacter</taxon>
    </lineage>
</organism>
<dbReference type="EMBL" id="JAVDQD010000010">
    <property type="protein sequence ID" value="MDR6241630.1"/>
    <property type="molecule type" value="Genomic_DNA"/>
</dbReference>
<dbReference type="InterPro" id="IPR028281">
    <property type="entry name" value="Sirohaem_synthase_central"/>
</dbReference>
<dbReference type="NCBIfam" id="TIGR01470">
    <property type="entry name" value="cysG_Nterm"/>
    <property type="match status" value="1"/>
</dbReference>
<evidence type="ECO:0000256" key="2">
    <source>
        <dbReference type="ARBA" id="ARBA00012400"/>
    </source>
</evidence>
<keyword evidence="5" id="KW-0627">Porphyrin biosynthesis</keyword>
<dbReference type="Gene3D" id="3.30.160.110">
    <property type="entry name" value="Siroheme synthase, domain 2"/>
    <property type="match status" value="1"/>
</dbReference>
<keyword evidence="4" id="KW-0520">NAD</keyword>
<evidence type="ECO:0000256" key="6">
    <source>
        <dbReference type="ARBA" id="ARBA00047561"/>
    </source>
</evidence>
<dbReference type="AlphaFoldDB" id="A0AAE4BV18"/>
<comment type="catalytic activity">
    <reaction evidence="6">
        <text>precorrin-2 + NAD(+) = sirohydrochlorin + NADH + 2 H(+)</text>
        <dbReference type="Rhea" id="RHEA:15613"/>
        <dbReference type="ChEBI" id="CHEBI:15378"/>
        <dbReference type="ChEBI" id="CHEBI:57540"/>
        <dbReference type="ChEBI" id="CHEBI:57945"/>
        <dbReference type="ChEBI" id="CHEBI:58351"/>
        <dbReference type="ChEBI" id="CHEBI:58827"/>
        <dbReference type="EC" id="1.3.1.76"/>
    </reaction>
</comment>
<dbReference type="InterPro" id="IPR028161">
    <property type="entry name" value="Met8-like"/>
</dbReference>
<dbReference type="PANTHER" id="PTHR35330:SF1">
    <property type="entry name" value="SIROHEME BIOSYNTHESIS PROTEIN MET8"/>
    <property type="match status" value="1"/>
</dbReference>
<evidence type="ECO:0000313" key="8">
    <source>
        <dbReference type="EMBL" id="MDR6241630.1"/>
    </source>
</evidence>
<dbReference type="Gene3D" id="3.40.50.720">
    <property type="entry name" value="NAD(P)-binding Rossmann-like Domain"/>
    <property type="match status" value="1"/>
</dbReference>
<dbReference type="Proteomes" id="UP001185092">
    <property type="component" value="Unassembled WGS sequence"/>
</dbReference>
<accession>A0AAE4BV18</accession>
<evidence type="ECO:0000256" key="1">
    <source>
        <dbReference type="ARBA" id="ARBA00005010"/>
    </source>
</evidence>
<comment type="pathway">
    <text evidence="1">Porphyrin-containing compound metabolism; siroheme biosynthesis; sirohydrochlorin from precorrin-2: step 1/1.</text>
</comment>
<reference evidence="8" key="1">
    <citation type="submission" date="2023-07" db="EMBL/GenBank/DDBJ databases">
        <title>Genomic Encyclopedia of Type Strains, Phase IV (KMG-IV): sequencing the most valuable type-strain genomes for metagenomic binning, comparative biology and taxonomic classification.</title>
        <authorList>
            <person name="Goeker M."/>
        </authorList>
    </citation>
    <scope>NUCLEOTIDE SEQUENCE</scope>
    <source>
        <strain evidence="8">DSM 26174</strain>
    </source>
</reference>
<dbReference type="GO" id="GO:0019354">
    <property type="term" value="P:siroheme biosynthetic process"/>
    <property type="evidence" value="ECO:0007669"/>
    <property type="project" value="InterPro"/>
</dbReference>
<gene>
    <name evidence="8" type="ORF">HNQ88_004717</name>
</gene>
<dbReference type="RefSeq" id="WP_309942567.1">
    <property type="nucleotide sequence ID" value="NZ_AP025308.1"/>
</dbReference>
<protein>
    <recommendedName>
        <fullName evidence="2">precorrin-2 dehydrogenase</fullName>
        <ecNumber evidence="2">1.3.1.76</ecNumber>
    </recommendedName>
</protein>
<dbReference type="SUPFAM" id="SSF51735">
    <property type="entry name" value="NAD(P)-binding Rossmann-fold domains"/>
    <property type="match status" value="1"/>
</dbReference>
<evidence type="ECO:0000256" key="4">
    <source>
        <dbReference type="ARBA" id="ARBA00023027"/>
    </source>
</evidence>
<keyword evidence="9" id="KW-1185">Reference proteome</keyword>
<evidence type="ECO:0000256" key="3">
    <source>
        <dbReference type="ARBA" id="ARBA00023002"/>
    </source>
</evidence>
<dbReference type="EC" id="1.3.1.76" evidence="2"/>
<feature type="domain" description="Siroheme synthase central" evidence="7">
    <location>
        <begin position="126"/>
        <end position="151"/>
    </location>
</feature>
<dbReference type="PANTHER" id="PTHR35330">
    <property type="entry name" value="SIROHEME BIOSYNTHESIS PROTEIN MET8"/>
    <property type="match status" value="1"/>
</dbReference>
<dbReference type="SUPFAM" id="SSF75615">
    <property type="entry name" value="Siroheme synthase middle domains-like"/>
    <property type="match status" value="1"/>
</dbReference>
<evidence type="ECO:0000256" key="5">
    <source>
        <dbReference type="ARBA" id="ARBA00023244"/>
    </source>
</evidence>
<dbReference type="GO" id="GO:0043115">
    <property type="term" value="F:precorrin-2 dehydrogenase activity"/>
    <property type="evidence" value="ECO:0007669"/>
    <property type="project" value="UniProtKB-EC"/>
</dbReference>
<sequence length="191" mass="21290">MEGNPLFPVFLKIDQLSVLVVGGGEIALEKLEALIKNDPKANVTLISPVIDSEVKEFTASYSSVKILEKEFDQIDYSLFNIMIGATGDRNINIQLRDKAKQYNLLVNIADMPDLCDFYLGSTVKKGDLKIGISTNGKSPILARRMREVLEDILPDNTQSIIDNLKSIRDSLTGSFKEKLKTLDKITENLIK</sequence>
<evidence type="ECO:0000313" key="9">
    <source>
        <dbReference type="Proteomes" id="UP001185092"/>
    </source>
</evidence>